<keyword evidence="4" id="KW-1185">Reference proteome</keyword>
<dbReference type="SUPFAM" id="SSF54523">
    <property type="entry name" value="Pili subunits"/>
    <property type="match status" value="1"/>
</dbReference>
<dbReference type="AlphaFoldDB" id="A0A317ZFX0"/>
<name>A0A317ZFX0_9BACT</name>
<dbReference type="Proteomes" id="UP000247099">
    <property type="component" value="Unassembled WGS sequence"/>
</dbReference>
<dbReference type="OrthoDB" id="9795612at2"/>
<evidence type="ECO:0000256" key="1">
    <source>
        <dbReference type="SAM" id="Phobius"/>
    </source>
</evidence>
<dbReference type="InterPro" id="IPR045584">
    <property type="entry name" value="Pilin-like"/>
</dbReference>
<dbReference type="NCBIfam" id="TIGR01710">
    <property type="entry name" value="typeII_sec_gspG"/>
    <property type="match status" value="1"/>
</dbReference>
<dbReference type="InterPro" id="IPR013545">
    <property type="entry name" value="T2SS_protein-GspG_C"/>
</dbReference>
<dbReference type="Pfam" id="PF07963">
    <property type="entry name" value="N_methyl"/>
    <property type="match status" value="1"/>
</dbReference>
<keyword evidence="1" id="KW-0472">Membrane</keyword>
<protein>
    <submittedName>
        <fullName evidence="3">Type II secretion system protein GspG</fullName>
    </submittedName>
</protein>
<reference evidence="3 4" key="1">
    <citation type="submission" date="2018-05" db="EMBL/GenBank/DDBJ databases">
        <title>Coraliomargarita sinensis sp. nov., isolated from a marine solar saltern.</title>
        <authorList>
            <person name="Zhou L.Y."/>
        </authorList>
    </citation>
    <scope>NUCLEOTIDE SEQUENCE [LARGE SCALE GENOMIC DNA]</scope>
    <source>
        <strain evidence="3 4">WN38</strain>
    </source>
</reference>
<dbReference type="Gene3D" id="3.30.700.10">
    <property type="entry name" value="Glycoprotein, Type 4 Pilin"/>
    <property type="match status" value="1"/>
</dbReference>
<dbReference type="GO" id="GO:0015628">
    <property type="term" value="P:protein secretion by the type II secretion system"/>
    <property type="evidence" value="ECO:0007669"/>
    <property type="project" value="InterPro"/>
</dbReference>
<dbReference type="InterPro" id="IPR012902">
    <property type="entry name" value="N_methyl_site"/>
</dbReference>
<feature type="domain" description="Type II secretion system protein GspG C-terminal" evidence="2">
    <location>
        <begin position="61"/>
        <end position="144"/>
    </location>
</feature>
<feature type="transmembrane region" description="Helical" evidence="1">
    <location>
        <begin position="12"/>
        <end position="35"/>
    </location>
</feature>
<evidence type="ECO:0000313" key="3">
    <source>
        <dbReference type="EMBL" id="PXA04514.1"/>
    </source>
</evidence>
<accession>A0A317ZFX0</accession>
<gene>
    <name evidence="3" type="primary">gspG</name>
    <name evidence="3" type="ORF">DDZ13_04885</name>
</gene>
<dbReference type="FunCoup" id="A0A317ZFX0">
    <property type="interactions" value="89"/>
</dbReference>
<dbReference type="PROSITE" id="PS00409">
    <property type="entry name" value="PROKAR_NTER_METHYL"/>
    <property type="match status" value="1"/>
</dbReference>
<dbReference type="InParanoid" id="A0A317ZFX0"/>
<evidence type="ECO:0000313" key="4">
    <source>
        <dbReference type="Proteomes" id="UP000247099"/>
    </source>
</evidence>
<dbReference type="Pfam" id="PF08334">
    <property type="entry name" value="T2SSG"/>
    <property type="match status" value="1"/>
</dbReference>
<dbReference type="InterPro" id="IPR010054">
    <property type="entry name" value="Type2_sec_GspG"/>
</dbReference>
<comment type="caution">
    <text evidence="3">The sequence shown here is derived from an EMBL/GenBank/DDBJ whole genome shotgun (WGS) entry which is preliminary data.</text>
</comment>
<keyword evidence="1" id="KW-1133">Transmembrane helix</keyword>
<sequence>MQTRLQRNRKQQAGFSLIEILIVIALIAILVTVTIGNLDNIFGGQQEKVAGIFVSQTAKIGFQAYKLDVGNYPSTEEGISALVKAPAGKDSRWKGPYLEEVPLDPWGNAYQYRFPGSKNINGARGYDIWSLGPDGVESADDIGNWK</sequence>
<keyword evidence="1" id="KW-0812">Transmembrane</keyword>
<dbReference type="GO" id="GO:0015627">
    <property type="term" value="C:type II protein secretion system complex"/>
    <property type="evidence" value="ECO:0007669"/>
    <property type="project" value="InterPro"/>
</dbReference>
<dbReference type="NCBIfam" id="TIGR02532">
    <property type="entry name" value="IV_pilin_GFxxxE"/>
    <property type="match status" value="1"/>
</dbReference>
<evidence type="ECO:0000259" key="2">
    <source>
        <dbReference type="Pfam" id="PF08334"/>
    </source>
</evidence>
<proteinExistence type="predicted"/>
<dbReference type="EMBL" id="QHJQ01000003">
    <property type="protein sequence ID" value="PXA04514.1"/>
    <property type="molecule type" value="Genomic_DNA"/>
</dbReference>
<organism evidence="3 4">
    <name type="scientific">Coraliomargarita sinensis</name>
    <dbReference type="NCBI Taxonomy" id="2174842"/>
    <lineage>
        <taxon>Bacteria</taxon>
        <taxon>Pseudomonadati</taxon>
        <taxon>Verrucomicrobiota</taxon>
        <taxon>Opitutia</taxon>
        <taxon>Puniceicoccales</taxon>
        <taxon>Coraliomargaritaceae</taxon>
        <taxon>Coraliomargarita</taxon>
    </lineage>
</organism>
<dbReference type="RefSeq" id="WP_110130323.1">
    <property type="nucleotide sequence ID" value="NZ_QHJQ01000003.1"/>
</dbReference>